<keyword evidence="6" id="KW-1185">Reference proteome</keyword>
<dbReference type="GO" id="GO:0004497">
    <property type="term" value="F:monooxygenase activity"/>
    <property type="evidence" value="ECO:0007669"/>
    <property type="project" value="InterPro"/>
</dbReference>
<sequence length="99" mass="11068">MLDVEALPSRAIQPQVGGKTQCDFKQCFGGGGDPDFNLLYAMGRVEEVWEEDCGEFMPKHDMVKYEPSNKFLAFDAGLRSFVGRDIALMHMMVVAAMMI</sequence>
<keyword evidence="3" id="KW-0560">Oxidoreductase</keyword>
<dbReference type="AlphaFoldDB" id="A0AAV9DGR9"/>
<accession>A0AAV9DGR9</accession>
<evidence type="ECO:0000313" key="6">
    <source>
        <dbReference type="Proteomes" id="UP001180020"/>
    </source>
</evidence>
<dbReference type="SUPFAM" id="SSF48264">
    <property type="entry name" value="Cytochrome P450"/>
    <property type="match status" value="1"/>
</dbReference>
<reference evidence="5" key="1">
    <citation type="journal article" date="2023" name="Nat. Commun.">
        <title>Diploid and tetraploid genomes of Acorus and the evolution of monocots.</title>
        <authorList>
            <person name="Ma L."/>
            <person name="Liu K.W."/>
            <person name="Li Z."/>
            <person name="Hsiao Y.Y."/>
            <person name="Qi Y."/>
            <person name="Fu T."/>
            <person name="Tang G.D."/>
            <person name="Zhang D."/>
            <person name="Sun W.H."/>
            <person name="Liu D.K."/>
            <person name="Li Y."/>
            <person name="Chen G.Z."/>
            <person name="Liu X.D."/>
            <person name="Liao X.Y."/>
            <person name="Jiang Y.T."/>
            <person name="Yu X."/>
            <person name="Hao Y."/>
            <person name="Huang J."/>
            <person name="Zhao X.W."/>
            <person name="Ke S."/>
            <person name="Chen Y.Y."/>
            <person name="Wu W.L."/>
            <person name="Hsu J.L."/>
            <person name="Lin Y.F."/>
            <person name="Huang M.D."/>
            <person name="Li C.Y."/>
            <person name="Huang L."/>
            <person name="Wang Z.W."/>
            <person name="Zhao X."/>
            <person name="Zhong W.Y."/>
            <person name="Peng D.H."/>
            <person name="Ahmad S."/>
            <person name="Lan S."/>
            <person name="Zhang J.S."/>
            <person name="Tsai W.C."/>
            <person name="Van de Peer Y."/>
            <person name="Liu Z.J."/>
        </authorList>
    </citation>
    <scope>NUCLEOTIDE SEQUENCE</scope>
    <source>
        <strain evidence="5">CP</strain>
    </source>
</reference>
<dbReference type="GO" id="GO:0016705">
    <property type="term" value="F:oxidoreductase activity, acting on paired donors, with incorporation or reduction of molecular oxygen"/>
    <property type="evidence" value="ECO:0007669"/>
    <property type="project" value="InterPro"/>
</dbReference>
<dbReference type="GO" id="GO:0005506">
    <property type="term" value="F:iron ion binding"/>
    <property type="evidence" value="ECO:0007669"/>
    <property type="project" value="InterPro"/>
</dbReference>
<name>A0AAV9DGR9_ACOCL</name>
<gene>
    <name evidence="5" type="primary">CYP86A1</name>
    <name evidence="5" type="ORF">QJS10_CPB14g01249</name>
</gene>
<dbReference type="Pfam" id="PF00067">
    <property type="entry name" value="p450"/>
    <property type="match status" value="1"/>
</dbReference>
<proteinExistence type="inferred from homology"/>
<evidence type="ECO:0000256" key="3">
    <source>
        <dbReference type="ARBA" id="ARBA00023002"/>
    </source>
</evidence>
<evidence type="ECO:0000313" key="5">
    <source>
        <dbReference type="EMBL" id="KAK1299317.1"/>
    </source>
</evidence>
<comment type="similarity">
    <text evidence="1">Belongs to the cytochrome P450 family.</text>
</comment>
<dbReference type="EMBL" id="JAUJYO010000014">
    <property type="protein sequence ID" value="KAK1299317.1"/>
    <property type="molecule type" value="Genomic_DNA"/>
</dbReference>
<protein>
    <submittedName>
        <fullName evidence="5">Cytochrome P450 86A1</fullName>
    </submittedName>
</protein>
<evidence type="ECO:0000256" key="1">
    <source>
        <dbReference type="ARBA" id="ARBA00010617"/>
    </source>
</evidence>
<dbReference type="InterPro" id="IPR001128">
    <property type="entry name" value="Cyt_P450"/>
</dbReference>
<evidence type="ECO:0000256" key="2">
    <source>
        <dbReference type="ARBA" id="ARBA00022723"/>
    </source>
</evidence>
<reference evidence="5" key="2">
    <citation type="submission" date="2023-06" db="EMBL/GenBank/DDBJ databases">
        <authorList>
            <person name="Ma L."/>
            <person name="Liu K.-W."/>
            <person name="Li Z."/>
            <person name="Hsiao Y.-Y."/>
            <person name="Qi Y."/>
            <person name="Fu T."/>
            <person name="Tang G."/>
            <person name="Zhang D."/>
            <person name="Sun W.-H."/>
            <person name="Liu D.-K."/>
            <person name="Li Y."/>
            <person name="Chen G.-Z."/>
            <person name="Liu X.-D."/>
            <person name="Liao X.-Y."/>
            <person name="Jiang Y.-T."/>
            <person name="Yu X."/>
            <person name="Hao Y."/>
            <person name="Huang J."/>
            <person name="Zhao X.-W."/>
            <person name="Ke S."/>
            <person name="Chen Y.-Y."/>
            <person name="Wu W.-L."/>
            <person name="Hsu J.-L."/>
            <person name="Lin Y.-F."/>
            <person name="Huang M.-D."/>
            <person name="Li C.-Y."/>
            <person name="Huang L."/>
            <person name="Wang Z.-W."/>
            <person name="Zhao X."/>
            <person name="Zhong W.-Y."/>
            <person name="Peng D.-H."/>
            <person name="Ahmad S."/>
            <person name="Lan S."/>
            <person name="Zhang J.-S."/>
            <person name="Tsai W.-C."/>
            <person name="Van De Peer Y."/>
            <person name="Liu Z.-J."/>
        </authorList>
    </citation>
    <scope>NUCLEOTIDE SEQUENCE</scope>
    <source>
        <strain evidence="5">CP</strain>
        <tissue evidence="5">Leaves</tissue>
    </source>
</reference>
<dbReference type="Proteomes" id="UP001180020">
    <property type="component" value="Unassembled WGS sequence"/>
</dbReference>
<dbReference type="Gene3D" id="1.10.630.10">
    <property type="entry name" value="Cytochrome P450"/>
    <property type="match status" value="1"/>
</dbReference>
<evidence type="ECO:0000256" key="4">
    <source>
        <dbReference type="ARBA" id="ARBA00023004"/>
    </source>
</evidence>
<dbReference type="GO" id="GO:0020037">
    <property type="term" value="F:heme binding"/>
    <property type="evidence" value="ECO:0007669"/>
    <property type="project" value="InterPro"/>
</dbReference>
<dbReference type="PANTHER" id="PTHR24296">
    <property type="entry name" value="CYTOCHROME P450"/>
    <property type="match status" value="1"/>
</dbReference>
<dbReference type="InterPro" id="IPR036396">
    <property type="entry name" value="Cyt_P450_sf"/>
</dbReference>
<keyword evidence="2" id="KW-0479">Metal-binding</keyword>
<organism evidence="5 6">
    <name type="scientific">Acorus calamus</name>
    <name type="common">Sweet flag</name>
    <dbReference type="NCBI Taxonomy" id="4465"/>
    <lineage>
        <taxon>Eukaryota</taxon>
        <taxon>Viridiplantae</taxon>
        <taxon>Streptophyta</taxon>
        <taxon>Embryophyta</taxon>
        <taxon>Tracheophyta</taxon>
        <taxon>Spermatophyta</taxon>
        <taxon>Magnoliopsida</taxon>
        <taxon>Liliopsida</taxon>
        <taxon>Acoraceae</taxon>
        <taxon>Acorus</taxon>
    </lineage>
</organism>
<comment type="caution">
    <text evidence="5">The sequence shown here is derived from an EMBL/GenBank/DDBJ whole genome shotgun (WGS) entry which is preliminary data.</text>
</comment>
<keyword evidence="4" id="KW-0408">Iron</keyword>